<name>A0ABD6CMV9_9EURY</name>
<comment type="caution">
    <text evidence="1">The sequence shown here is derived from an EMBL/GenBank/DDBJ whole genome shotgun (WGS) entry which is preliminary data.</text>
</comment>
<reference evidence="1 2" key="1">
    <citation type="journal article" date="2019" name="Int. J. Syst. Evol. Microbiol.">
        <title>The Global Catalogue of Microorganisms (GCM) 10K type strain sequencing project: providing services to taxonomists for standard genome sequencing and annotation.</title>
        <authorList>
            <consortium name="The Broad Institute Genomics Platform"/>
            <consortium name="The Broad Institute Genome Sequencing Center for Infectious Disease"/>
            <person name="Wu L."/>
            <person name="Ma J."/>
        </authorList>
    </citation>
    <scope>NUCLEOTIDE SEQUENCE [LARGE SCALE GENOMIC DNA]</scope>
    <source>
        <strain evidence="1 2">CGMCC 1.12121</strain>
    </source>
</reference>
<organism evidence="1 2">
    <name type="scientific">Halobellus rarus</name>
    <dbReference type="NCBI Taxonomy" id="1126237"/>
    <lineage>
        <taxon>Archaea</taxon>
        <taxon>Methanobacteriati</taxon>
        <taxon>Methanobacteriota</taxon>
        <taxon>Stenosarchaea group</taxon>
        <taxon>Halobacteria</taxon>
        <taxon>Halobacteriales</taxon>
        <taxon>Haloferacaceae</taxon>
        <taxon>Halobellus</taxon>
    </lineage>
</organism>
<evidence type="ECO:0000313" key="2">
    <source>
        <dbReference type="Proteomes" id="UP001597085"/>
    </source>
</evidence>
<dbReference type="AlphaFoldDB" id="A0ABD6CMV9"/>
<dbReference type="RefSeq" id="WP_256421989.1">
    <property type="nucleotide sequence ID" value="NZ_JANHDI010000010.1"/>
</dbReference>
<evidence type="ECO:0000313" key="1">
    <source>
        <dbReference type="EMBL" id="MFD1599157.1"/>
    </source>
</evidence>
<keyword evidence="2" id="KW-1185">Reference proteome</keyword>
<dbReference type="Proteomes" id="UP001597085">
    <property type="component" value="Unassembled WGS sequence"/>
</dbReference>
<sequence>MRSSGQKARDLTVTSRRVAIARHVDAGAGRRHWEDVVASGCRLFATNPRGHASPVEGVATAAVEE</sequence>
<protein>
    <submittedName>
        <fullName evidence="1">Uncharacterized protein</fullName>
    </submittedName>
</protein>
<gene>
    <name evidence="1" type="ORF">ACFSBX_09335</name>
</gene>
<proteinExistence type="predicted"/>
<dbReference type="EMBL" id="JBHUDK010000007">
    <property type="protein sequence ID" value="MFD1599157.1"/>
    <property type="molecule type" value="Genomic_DNA"/>
</dbReference>
<accession>A0ABD6CMV9</accession>